<reference evidence="1 2" key="1">
    <citation type="journal article" date="2019" name="Plant Biotechnol. J.">
        <title>The red bayberry genome and genetic basis of sex determination.</title>
        <authorList>
            <person name="Jia H.M."/>
            <person name="Jia H.J."/>
            <person name="Cai Q.L."/>
            <person name="Wang Y."/>
            <person name="Zhao H.B."/>
            <person name="Yang W.F."/>
            <person name="Wang G.Y."/>
            <person name="Li Y.H."/>
            <person name="Zhan D.L."/>
            <person name="Shen Y.T."/>
            <person name="Niu Q.F."/>
            <person name="Chang L."/>
            <person name="Qiu J."/>
            <person name="Zhao L."/>
            <person name="Xie H.B."/>
            <person name="Fu W.Y."/>
            <person name="Jin J."/>
            <person name="Li X.W."/>
            <person name="Jiao Y."/>
            <person name="Zhou C.C."/>
            <person name="Tu T."/>
            <person name="Chai C.Y."/>
            <person name="Gao J.L."/>
            <person name="Fan L.J."/>
            <person name="van de Weg E."/>
            <person name="Wang J.Y."/>
            <person name="Gao Z.S."/>
        </authorList>
    </citation>
    <scope>NUCLEOTIDE SEQUENCE [LARGE SCALE GENOMIC DNA]</scope>
    <source>
        <tissue evidence="1">Leaves</tissue>
    </source>
</reference>
<evidence type="ECO:0000313" key="1">
    <source>
        <dbReference type="EMBL" id="KAB1225916.1"/>
    </source>
</evidence>
<gene>
    <name evidence="1" type="ORF">CJ030_MR1G004456</name>
</gene>
<accession>A0A6A1WN03</accession>
<evidence type="ECO:0000313" key="2">
    <source>
        <dbReference type="Proteomes" id="UP000516437"/>
    </source>
</evidence>
<dbReference type="Proteomes" id="UP000516437">
    <property type="component" value="Chromosome 1"/>
</dbReference>
<protein>
    <submittedName>
        <fullName evidence="1">Uncharacterized protein</fullName>
    </submittedName>
</protein>
<comment type="caution">
    <text evidence="1">The sequence shown here is derived from an EMBL/GenBank/DDBJ whole genome shotgun (WGS) entry which is preliminary data.</text>
</comment>
<name>A0A6A1WN03_9ROSI</name>
<dbReference type="AlphaFoldDB" id="A0A6A1WN03"/>
<organism evidence="1 2">
    <name type="scientific">Morella rubra</name>
    <name type="common">Chinese bayberry</name>
    <dbReference type="NCBI Taxonomy" id="262757"/>
    <lineage>
        <taxon>Eukaryota</taxon>
        <taxon>Viridiplantae</taxon>
        <taxon>Streptophyta</taxon>
        <taxon>Embryophyta</taxon>
        <taxon>Tracheophyta</taxon>
        <taxon>Spermatophyta</taxon>
        <taxon>Magnoliopsida</taxon>
        <taxon>eudicotyledons</taxon>
        <taxon>Gunneridae</taxon>
        <taxon>Pentapetalae</taxon>
        <taxon>rosids</taxon>
        <taxon>fabids</taxon>
        <taxon>Fagales</taxon>
        <taxon>Myricaceae</taxon>
        <taxon>Morella</taxon>
    </lineage>
</organism>
<sequence>MPELTRSSFPQRLDAFLRRPDVSLMRPDIALKRSNSCQCRLETPDSIPVGIRCLFDFVRPAFSNLPMSKEGQSTKAEDRKVVDMDSGWKKEVTTIQETMKRVATNAELFALTQRVVLIEEHTRQIRDVLKITDDDDDDQ</sequence>
<dbReference type="EMBL" id="RXIC02000019">
    <property type="protein sequence ID" value="KAB1225916.1"/>
    <property type="molecule type" value="Genomic_DNA"/>
</dbReference>
<proteinExistence type="predicted"/>
<keyword evidence="2" id="KW-1185">Reference proteome</keyword>